<sequence>MNGHGEVMKTSISIKNKYSTVVLPLVWVVIDYIAVLLAEFLAFSLRNTLITNSTLHISWLSFHVIGPAIFILFMQVQSLYTRRMQFWRIISRIFKADLYAVGVMIFLMYVLETASHTSRLFIGFIWIFAFFFLVLFRFISRKILNRLHMLQLPVLIMGAGKTAAIVLKYFKDDSGLAYDFIGFLEDHKPEPEVARLMPHLGTFADAEAVIDQTGVQHVLVIAPGLSNDRVQDIIYRLQPKVKNIAFIPDMGTMPLATLDMETLIDGHIVAFQIRNNMARRYNRIIKRVFDIVCTCMGIICLSPVFLAISLWIYKDSPGPIIFKHRRVGRHGKEFNCYKFRSMCVDADVRLKELLAKDPEARKEWEKEFKLKDDPRITKSGAFLRKTSLDELPQLFNVLKGEMSLVGPRPIIQSEVPKYGKYIEDFYMVRPGVTGMWQTSGRSDTTYDERVQMDTWYVRNWDVWFDIVLIWRTIGVVLKHKGAY</sequence>
<evidence type="ECO:0000256" key="1">
    <source>
        <dbReference type="ARBA" id="ARBA00004141"/>
    </source>
</evidence>
<keyword evidence="5" id="KW-0808">Transferase</keyword>
<reference evidence="11 12" key="1">
    <citation type="submission" date="2024-10" db="EMBL/GenBank/DDBJ databases">
        <authorList>
            <person name="Sang B.-I."/>
            <person name="Prabhaharan D."/>
        </authorList>
    </citation>
    <scope>NUCLEOTIDE SEQUENCE [LARGE SCALE GENOMIC DNA]</scope>
    <source>
        <strain evidence="11 12">MH</strain>
    </source>
</reference>
<evidence type="ECO:0000313" key="12">
    <source>
        <dbReference type="Proteomes" id="UP001605989"/>
    </source>
</evidence>
<dbReference type="Pfam" id="PF13727">
    <property type="entry name" value="CoA_binding_3"/>
    <property type="match status" value="1"/>
</dbReference>
<evidence type="ECO:0000256" key="2">
    <source>
        <dbReference type="ARBA" id="ARBA00004236"/>
    </source>
</evidence>
<feature type="transmembrane region" description="Helical" evidence="9">
    <location>
        <begin position="21"/>
        <end position="45"/>
    </location>
</feature>
<evidence type="ECO:0000256" key="8">
    <source>
        <dbReference type="ARBA" id="ARBA00023136"/>
    </source>
</evidence>
<keyword evidence="12" id="KW-1185">Reference proteome</keyword>
<feature type="transmembrane region" description="Helical" evidence="9">
    <location>
        <begin position="120"/>
        <end position="139"/>
    </location>
</feature>
<accession>A0ABW7DK09</accession>
<evidence type="ECO:0000256" key="9">
    <source>
        <dbReference type="SAM" id="Phobius"/>
    </source>
</evidence>
<feature type="transmembrane region" description="Helical" evidence="9">
    <location>
        <begin position="288"/>
        <end position="313"/>
    </location>
</feature>
<dbReference type="NCBIfam" id="TIGR03025">
    <property type="entry name" value="EPS_sugtrans"/>
    <property type="match status" value="1"/>
</dbReference>
<dbReference type="EMBL" id="JBIEKR010000001">
    <property type="protein sequence ID" value="MFG6271696.1"/>
    <property type="molecule type" value="Genomic_DNA"/>
</dbReference>
<evidence type="ECO:0000256" key="7">
    <source>
        <dbReference type="ARBA" id="ARBA00022989"/>
    </source>
</evidence>
<keyword evidence="4" id="KW-1003">Cell membrane</keyword>
<dbReference type="InterPro" id="IPR017475">
    <property type="entry name" value="EPS_sugar_tfrase"/>
</dbReference>
<dbReference type="PANTHER" id="PTHR30576:SF4">
    <property type="entry name" value="UNDECAPRENYL-PHOSPHATE GALACTOSE PHOSPHOTRANSFERASE"/>
    <property type="match status" value="1"/>
</dbReference>
<feature type="domain" description="Bacterial sugar transferase" evidence="10">
    <location>
        <begin position="286"/>
        <end position="478"/>
    </location>
</feature>
<comment type="caution">
    <text evidence="11">The sequence shown here is derived from an EMBL/GenBank/DDBJ whole genome shotgun (WGS) entry which is preliminary data.</text>
</comment>
<dbReference type="Gene3D" id="3.40.50.720">
    <property type="entry name" value="NAD(P)-binding Rossmann-like Domain"/>
    <property type="match status" value="1"/>
</dbReference>
<comment type="similarity">
    <text evidence="3">Belongs to the bacterial sugar transferase family.</text>
</comment>
<evidence type="ECO:0000256" key="5">
    <source>
        <dbReference type="ARBA" id="ARBA00022679"/>
    </source>
</evidence>
<gene>
    <name evidence="11" type="primary">wbaP</name>
    <name evidence="11" type="ORF">ACGTZG_00655</name>
</gene>
<keyword evidence="8 9" id="KW-0472">Membrane</keyword>
<evidence type="ECO:0000313" key="11">
    <source>
        <dbReference type="EMBL" id="MFG6271696.1"/>
    </source>
</evidence>
<dbReference type="Proteomes" id="UP001605989">
    <property type="component" value="Unassembled WGS sequence"/>
</dbReference>
<dbReference type="InterPro" id="IPR003362">
    <property type="entry name" value="Bact_transf"/>
</dbReference>
<dbReference type="NCBIfam" id="TIGR03022">
    <property type="entry name" value="WbaP_sugtrans"/>
    <property type="match status" value="1"/>
</dbReference>
<dbReference type="InterPro" id="IPR017472">
    <property type="entry name" value="Undecaprenyl-P_galact_Ptfrase"/>
</dbReference>
<evidence type="ECO:0000256" key="4">
    <source>
        <dbReference type="ARBA" id="ARBA00022475"/>
    </source>
</evidence>
<keyword evidence="6 9" id="KW-0812">Transmembrane</keyword>
<comment type="subcellular location">
    <subcellularLocation>
        <location evidence="2">Cell membrane</location>
    </subcellularLocation>
    <subcellularLocation>
        <location evidence="1">Membrane</location>
        <topology evidence="1">Multi-pass membrane protein</topology>
    </subcellularLocation>
</comment>
<protein>
    <submittedName>
        <fullName evidence="11">Undecaprenyl-phosphate galactose phosphotransferase WbaP</fullName>
    </submittedName>
</protein>
<feature type="transmembrane region" description="Helical" evidence="9">
    <location>
        <begin position="96"/>
        <end position="114"/>
    </location>
</feature>
<proteinExistence type="inferred from homology"/>
<evidence type="ECO:0000259" key="10">
    <source>
        <dbReference type="Pfam" id="PF02397"/>
    </source>
</evidence>
<dbReference type="PANTHER" id="PTHR30576">
    <property type="entry name" value="COLANIC BIOSYNTHESIS UDP-GLUCOSE LIPID CARRIER TRANSFERASE"/>
    <property type="match status" value="1"/>
</dbReference>
<keyword evidence="7 9" id="KW-1133">Transmembrane helix</keyword>
<evidence type="ECO:0000256" key="6">
    <source>
        <dbReference type="ARBA" id="ARBA00022692"/>
    </source>
</evidence>
<dbReference type="RefSeq" id="WP_257536511.1">
    <property type="nucleotide sequence ID" value="NZ_CP011940.1"/>
</dbReference>
<organism evidence="11 12">
    <name type="scientific">Megasphaera hexanoica</name>
    <dbReference type="NCBI Taxonomy" id="1675036"/>
    <lineage>
        <taxon>Bacteria</taxon>
        <taxon>Bacillati</taxon>
        <taxon>Bacillota</taxon>
        <taxon>Negativicutes</taxon>
        <taxon>Veillonellales</taxon>
        <taxon>Veillonellaceae</taxon>
        <taxon>Megasphaera</taxon>
    </lineage>
</organism>
<name>A0ABW7DK09_9FIRM</name>
<dbReference type="Pfam" id="PF02397">
    <property type="entry name" value="Bac_transf"/>
    <property type="match status" value="1"/>
</dbReference>
<evidence type="ECO:0000256" key="3">
    <source>
        <dbReference type="ARBA" id="ARBA00006464"/>
    </source>
</evidence>
<feature type="transmembrane region" description="Helical" evidence="9">
    <location>
        <begin position="57"/>
        <end position="76"/>
    </location>
</feature>